<sequence length="74" mass="8197">MNFLLFLGASFPVAAAELRAIAFQSCGGEVTQVRVQPCTREPCSIKRGETAVIEVPFQSKSKIRIDWQRKSVPT</sequence>
<accession>A0A0K8RK56</accession>
<protein>
    <submittedName>
        <fullName evidence="2">Putative ml domain protein</fullName>
    </submittedName>
</protein>
<feature type="chain" id="PRO_5005518038" evidence="1">
    <location>
        <begin position="17"/>
        <end position="74"/>
    </location>
</feature>
<dbReference type="Gene3D" id="2.60.40.770">
    <property type="match status" value="1"/>
</dbReference>
<keyword evidence="1" id="KW-0732">Signal</keyword>
<evidence type="ECO:0000256" key="1">
    <source>
        <dbReference type="SAM" id="SignalP"/>
    </source>
</evidence>
<organism evidence="2">
    <name type="scientific">Ixodes ricinus</name>
    <name type="common">Common tick</name>
    <name type="synonym">Acarus ricinus</name>
    <dbReference type="NCBI Taxonomy" id="34613"/>
    <lineage>
        <taxon>Eukaryota</taxon>
        <taxon>Metazoa</taxon>
        <taxon>Ecdysozoa</taxon>
        <taxon>Arthropoda</taxon>
        <taxon>Chelicerata</taxon>
        <taxon>Arachnida</taxon>
        <taxon>Acari</taxon>
        <taxon>Parasitiformes</taxon>
        <taxon>Ixodida</taxon>
        <taxon>Ixodoidea</taxon>
        <taxon>Ixodidae</taxon>
        <taxon>Ixodinae</taxon>
        <taxon>Ixodes</taxon>
    </lineage>
</organism>
<dbReference type="AlphaFoldDB" id="A0A0K8RK56"/>
<dbReference type="EMBL" id="GADI01002321">
    <property type="protein sequence ID" value="JAA71487.1"/>
    <property type="molecule type" value="mRNA"/>
</dbReference>
<feature type="signal peptide" evidence="1">
    <location>
        <begin position="1"/>
        <end position="16"/>
    </location>
</feature>
<reference evidence="2" key="1">
    <citation type="submission" date="2012-12" db="EMBL/GenBank/DDBJ databases">
        <title>Identification and characterization of a phenylalanine ammonia-lyase gene family in Isatis indigotica Fort.</title>
        <authorList>
            <person name="Liu Q."/>
            <person name="Chen J."/>
            <person name="Zhou X."/>
            <person name="Di P."/>
            <person name="Xiao Y."/>
            <person name="Xuan H."/>
            <person name="Zhang L."/>
            <person name="Chen W."/>
        </authorList>
    </citation>
    <scope>NUCLEOTIDE SEQUENCE</scope>
    <source>
        <tissue evidence="2">Salivary gland</tissue>
    </source>
</reference>
<evidence type="ECO:0000313" key="2">
    <source>
        <dbReference type="EMBL" id="JAA71487.1"/>
    </source>
</evidence>
<name>A0A0K8RK56_IXORI</name>
<dbReference type="InterPro" id="IPR014756">
    <property type="entry name" value="Ig_E-set"/>
</dbReference>
<proteinExistence type="evidence at transcript level"/>
<dbReference type="SUPFAM" id="SSF81296">
    <property type="entry name" value="E set domains"/>
    <property type="match status" value="1"/>
</dbReference>